<feature type="transmembrane region" description="Helical" evidence="4">
    <location>
        <begin position="21"/>
        <end position="42"/>
    </location>
</feature>
<dbReference type="PANTHER" id="PTHR23192:SF85">
    <property type="entry name" value="GLIOMEDIN"/>
    <property type="match status" value="1"/>
</dbReference>
<comment type="caution">
    <text evidence="6">The sequence shown here is derived from an EMBL/GenBank/DDBJ whole genome shotgun (WGS) entry which is preliminary data.</text>
</comment>
<dbReference type="EMBL" id="CAJNOH010001146">
    <property type="protein sequence ID" value="CAF1181681.1"/>
    <property type="molecule type" value="Genomic_DNA"/>
</dbReference>
<comment type="subcellular location">
    <subcellularLocation>
        <location evidence="1">Secreted</location>
    </subcellularLocation>
</comment>
<dbReference type="GO" id="GO:0007165">
    <property type="term" value="P:signal transduction"/>
    <property type="evidence" value="ECO:0007669"/>
    <property type="project" value="TreeGrafter"/>
</dbReference>
<dbReference type="SMART" id="SM00284">
    <property type="entry name" value="OLF"/>
    <property type="match status" value="1"/>
</dbReference>
<dbReference type="GO" id="GO:0005615">
    <property type="term" value="C:extracellular space"/>
    <property type="evidence" value="ECO:0007669"/>
    <property type="project" value="TreeGrafter"/>
</dbReference>
<dbReference type="InterPro" id="IPR050605">
    <property type="entry name" value="Olfactomedin-like_domain"/>
</dbReference>
<evidence type="ECO:0000256" key="2">
    <source>
        <dbReference type="ARBA" id="ARBA00022525"/>
    </source>
</evidence>
<gene>
    <name evidence="7" type="ORF">JXQ802_LOCUS37097</name>
    <name evidence="6" type="ORF">PYM288_LOCUS23837</name>
</gene>
<keyword evidence="4" id="KW-0812">Transmembrane</keyword>
<proteinExistence type="predicted"/>
<dbReference type="AlphaFoldDB" id="A0A814V1B6"/>
<evidence type="ECO:0000313" key="7">
    <source>
        <dbReference type="EMBL" id="CAF1442701.1"/>
    </source>
</evidence>
<evidence type="ECO:0000313" key="8">
    <source>
        <dbReference type="Proteomes" id="UP000663854"/>
    </source>
</evidence>
<sequence>MRTSKLKRTIYYDKSPRFHIISLYVLIITLIILFGICFIYIFRTIRIHIDELKFIKQQLNELESKQITIITSSKNRFDSLQRRLRHAHIKSNLLDKDELDLFSGSIHFKMPAIAMATFCSKSVDHCKKLVTENEELRGPKGDRGERGYPGIPGISGQMGPQGPPGIMGPPGVIGPQGPKGDPGIPIRGPPGPIGPPGYPGPRGEMGLPGPSGVCTCPSQSSTSISMPSKFYRKQNSSRHHGSLRRAQRCIFSFIGTPVLVKKENYTFGAWFKDPMPKTANGAQKIYVTHHVTGTLLHEYNNEDDLINNRPNRIITLPYPYSGVNHVVYQGSFIYNIENKNIIVRIDLISETEIQSVEFPVNREPLYNTPQSSWFDFSIDENGLWLLYREKNTKHFIATKVNPETLDIQKTWILPYNPSSLSQAFIAYGIFYGIQYYNKQQSYIDIVYDIYSNIAFTTKRIYFTIPFQYLVQFTYNPYESKIFAWDNKHLIYYVYNIQRDKTSKCYR</sequence>
<dbReference type="EMBL" id="CAJNOL010001959">
    <property type="protein sequence ID" value="CAF1442701.1"/>
    <property type="molecule type" value="Genomic_DNA"/>
</dbReference>
<dbReference type="Proteomes" id="UP000663870">
    <property type="component" value="Unassembled WGS sequence"/>
</dbReference>
<evidence type="ECO:0000313" key="6">
    <source>
        <dbReference type="EMBL" id="CAF1181681.1"/>
    </source>
</evidence>
<dbReference type="PANTHER" id="PTHR23192">
    <property type="entry name" value="OLFACTOMEDIN-RELATED"/>
    <property type="match status" value="1"/>
</dbReference>
<protein>
    <recommendedName>
        <fullName evidence="5">Olfactomedin-like domain-containing protein</fullName>
    </recommendedName>
</protein>
<evidence type="ECO:0000256" key="3">
    <source>
        <dbReference type="PROSITE-ProRule" id="PRU00446"/>
    </source>
</evidence>
<dbReference type="PROSITE" id="PS51132">
    <property type="entry name" value="OLF"/>
    <property type="match status" value="1"/>
</dbReference>
<organism evidence="6 8">
    <name type="scientific">Rotaria sordida</name>
    <dbReference type="NCBI Taxonomy" id="392033"/>
    <lineage>
        <taxon>Eukaryota</taxon>
        <taxon>Metazoa</taxon>
        <taxon>Spiralia</taxon>
        <taxon>Gnathifera</taxon>
        <taxon>Rotifera</taxon>
        <taxon>Eurotatoria</taxon>
        <taxon>Bdelloidea</taxon>
        <taxon>Philodinida</taxon>
        <taxon>Philodinidae</taxon>
        <taxon>Rotaria</taxon>
    </lineage>
</organism>
<keyword evidence="4" id="KW-1133">Transmembrane helix</keyword>
<evidence type="ECO:0000259" key="5">
    <source>
        <dbReference type="PROSITE" id="PS51132"/>
    </source>
</evidence>
<name>A0A814V1B6_9BILA</name>
<keyword evidence="2" id="KW-0964">Secreted</keyword>
<dbReference type="Proteomes" id="UP000663854">
    <property type="component" value="Unassembled WGS sequence"/>
</dbReference>
<keyword evidence="4" id="KW-0472">Membrane</keyword>
<reference evidence="6" key="1">
    <citation type="submission" date="2021-02" db="EMBL/GenBank/DDBJ databases">
        <authorList>
            <person name="Nowell W R."/>
        </authorList>
    </citation>
    <scope>NUCLEOTIDE SEQUENCE</scope>
</reference>
<evidence type="ECO:0000313" key="9">
    <source>
        <dbReference type="Proteomes" id="UP000663870"/>
    </source>
</evidence>
<dbReference type="InterPro" id="IPR008160">
    <property type="entry name" value="Collagen"/>
</dbReference>
<dbReference type="Pfam" id="PF02191">
    <property type="entry name" value="OLF"/>
    <property type="match status" value="1"/>
</dbReference>
<accession>A0A814V1B6</accession>
<evidence type="ECO:0000256" key="4">
    <source>
        <dbReference type="SAM" id="Phobius"/>
    </source>
</evidence>
<dbReference type="Pfam" id="PF01391">
    <property type="entry name" value="Collagen"/>
    <property type="match status" value="1"/>
</dbReference>
<evidence type="ECO:0000256" key="1">
    <source>
        <dbReference type="ARBA" id="ARBA00004613"/>
    </source>
</evidence>
<dbReference type="InterPro" id="IPR003112">
    <property type="entry name" value="Olfac-like_dom"/>
</dbReference>
<comment type="caution">
    <text evidence="3">Lacks conserved residue(s) required for the propagation of feature annotation.</text>
</comment>
<keyword evidence="9" id="KW-1185">Reference proteome</keyword>
<feature type="domain" description="Olfactomedin-like" evidence="5">
    <location>
        <begin position="248"/>
        <end position="498"/>
    </location>
</feature>